<dbReference type="PROSITE" id="PS01124">
    <property type="entry name" value="HTH_ARAC_FAMILY_2"/>
    <property type="match status" value="1"/>
</dbReference>
<dbReference type="Gene3D" id="1.10.10.60">
    <property type="entry name" value="Homeodomain-like"/>
    <property type="match status" value="1"/>
</dbReference>
<protein>
    <submittedName>
        <fullName evidence="5">AraC-like DNA-binding protein</fullName>
    </submittedName>
</protein>
<evidence type="ECO:0000313" key="5">
    <source>
        <dbReference type="EMBL" id="MBM7836914.1"/>
    </source>
</evidence>
<dbReference type="Proteomes" id="UP001179280">
    <property type="component" value="Unassembled WGS sequence"/>
</dbReference>
<dbReference type="EMBL" id="JAFBCV010000001">
    <property type="protein sequence ID" value="MBM7836914.1"/>
    <property type="molecule type" value="Genomic_DNA"/>
</dbReference>
<name>A0ABS2SN13_9BACI</name>
<feature type="domain" description="HTH araC/xylS-type" evidence="4">
    <location>
        <begin position="198"/>
        <end position="296"/>
    </location>
</feature>
<accession>A0ABS2SN13</accession>
<dbReference type="PANTHER" id="PTHR43436">
    <property type="entry name" value="ARAC-FAMILY TRANSCRIPTIONAL REGULATOR"/>
    <property type="match status" value="1"/>
</dbReference>
<dbReference type="SMART" id="SM00342">
    <property type="entry name" value="HTH_ARAC"/>
    <property type="match status" value="1"/>
</dbReference>
<evidence type="ECO:0000256" key="3">
    <source>
        <dbReference type="ARBA" id="ARBA00023163"/>
    </source>
</evidence>
<dbReference type="InterPro" id="IPR009057">
    <property type="entry name" value="Homeodomain-like_sf"/>
</dbReference>
<keyword evidence="1" id="KW-0805">Transcription regulation</keyword>
<evidence type="ECO:0000313" key="6">
    <source>
        <dbReference type="Proteomes" id="UP001179280"/>
    </source>
</evidence>
<gene>
    <name evidence="5" type="ORF">JOC54_000145</name>
</gene>
<keyword evidence="6" id="KW-1185">Reference proteome</keyword>
<keyword evidence="2" id="KW-0238">DNA-binding</keyword>
<keyword evidence="3" id="KW-0804">Transcription</keyword>
<dbReference type="RefSeq" id="WP_204463647.1">
    <property type="nucleotide sequence ID" value="NZ_JAFBCV010000001.1"/>
</dbReference>
<evidence type="ECO:0000256" key="1">
    <source>
        <dbReference type="ARBA" id="ARBA00023015"/>
    </source>
</evidence>
<reference evidence="5" key="1">
    <citation type="submission" date="2021-01" db="EMBL/GenBank/DDBJ databases">
        <title>Genomic Encyclopedia of Type Strains, Phase IV (KMG-IV): sequencing the most valuable type-strain genomes for metagenomic binning, comparative biology and taxonomic classification.</title>
        <authorList>
            <person name="Goeker M."/>
        </authorList>
    </citation>
    <scope>NUCLEOTIDE SEQUENCE</scope>
    <source>
        <strain evidence="5">DSM 21943</strain>
    </source>
</reference>
<dbReference type="SUPFAM" id="SSF46689">
    <property type="entry name" value="Homeodomain-like"/>
    <property type="match status" value="2"/>
</dbReference>
<comment type="caution">
    <text evidence="5">The sequence shown here is derived from an EMBL/GenBank/DDBJ whole genome shotgun (WGS) entry which is preliminary data.</text>
</comment>
<dbReference type="Pfam" id="PF06719">
    <property type="entry name" value="AraC_N"/>
    <property type="match status" value="1"/>
</dbReference>
<proteinExistence type="predicted"/>
<sequence>MNVETGMNQKKVLQQLIAAKHLTNGNIATPVPSLFFSRQTASDEQKYGMTTPALCIIVQGEKELRLSEKRFLYSPQDYLFTSMRLPVVGRVIKASADQPYLALKIEITPSELYEVIQTSQLKTDSATKQVERGIFVSQLDSSLLDAVARFAQLVERPDDIGMLAPLYKKEVIYKLLQGPYKEVLQKIATEGTPTNQIETVINYVSVNYREPLKVDELAKQANISTATLYRQFKEVTSMSPIQFQKRLRLHEARRLLLTETIGVADAAYVVGYESPSQFNREYARMFGLPPRKDTATLS</sequence>
<dbReference type="InterPro" id="IPR018060">
    <property type="entry name" value="HTH_AraC"/>
</dbReference>
<dbReference type="Pfam" id="PF12833">
    <property type="entry name" value="HTH_18"/>
    <property type="match status" value="1"/>
</dbReference>
<evidence type="ECO:0000256" key="2">
    <source>
        <dbReference type="ARBA" id="ARBA00023125"/>
    </source>
</evidence>
<organism evidence="5 6">
    <name type="scientific">Shouchella xiaoxiensis</name>
    <dbReference type="NCBI Taxonomy" id="766895"/>
    <lineage>
        <taxon>Bacteria</taxon>
        <taxon>Bacillati</taxon>
        <taxon>Bacillota</taxon>
        <taxon>Bacilli</taxon>
        <taxon>Bacillales</taxon>
        <taxon>Bacillaceae</taxon>
        <taxon>Shouchella</taxon>
    </lineage>
</organism>
<dbReference type="InterPro" id="IPR009594">
    <property type="entry name" value="Tscrpt_reg_HTH_AraC_N"/>
</dbReference>
<dbReference type="PROSITE" id="PS00041">
    <property type="entry name" value="HTH_ARAC_FAMILY_1"/>
    <property type="match status" value="1"/>
</dbReference>
<dbReference type="PANTHER" id="PTHR43436:SF1">
    <property type="entry name" value="TRANSCRIPTIONAL REGULATORY PROTEIN"/>
    <property type="match status" value="1"/>
</dbReference>
<dbReference type="InterPro" id="IPR018062">
    <property type="entry name" value="HTH_AraC-typ_CS"/>
</dbReference>
<evidence type="ECO:0000259" key="4">
    <source>
        <dbReference type="PROSITE" id="PS01124"/>
    </source>
</evidence>